<gene>
    <name evidence="1" type="ORF">C9374_011329</name>
</gene>
<comment type="caution">
    <text evidence="1">The sequence shown here is derived from an EMBL/GenBank/DDBJ whole genome shotgun (WGS) entry which is preliminary data.</text>
</comment>
<dbReference type="InterPro" id="IPR016024">
    <property type="entry name" value="ARM-type_fold"/>
</dbReference>
<evidence type="ECO:0000313" key="1">
    <source>
        <dbReference type="EMBL" id="KAG2392604.1"/>
    </source>
</evidence>
<dbReference type="SUPFAM" id="SSF48371">
    <property type="entry name" value="ARM repeat"/>
    <property type="match status" value="1"/>
</dbReference>
<dbReference type="Proteomes" id="UP000816034">
    <property type="component" value="Unassembled WGS sequence"/>
</dbReference>
<dbReference type="Gene3D" id="1.25.10.10">
    <property type="entry name" value="Leucine-rich Repeat Variant"/>
    <property type="match status" value="1"/>
</dbReference>
<dbReference type="InterPro" id="IPR011989">
    <property type="entry name" value="ARM-like"/>
</dbReference>
<accession>A0AA88KRE0</accession>
<dbReference type="GeneID" id="68103783"/>
<reference evidence="1 2" key="1">
    <citation type="journal article" date="2018" name="BMC Genomics">
        <title>The genome of Naegleria lovaniensis, the basis for a comparative approach to unravel pathogenicity factors of the human pathogenic amoeba N. fowleri.</title>
        <authorList>
            <person name="Liechti N."/>
            <person name="Schurch N."/>
            <person name="Bruggmann R."/>
            <person name="Wittwer M."/>
        </authorList>
    </citation>
    <scope>NUCLEOTIDE SEQUENCE [LARGE SCALE GENOMIC DNA]</scope>
    <source>
        <strain evidence="1 2">ATCC 30569</strain>
    </source>
</reference>
<proteinExistence type="predicted"/>
<sequence>MTSLGFSNNLSFVVEEVINVMKQDLKRIGKGKSQDDTKHNHAYEKTSKLFLNILYSTRSTSESDLIERVHPPPPVLDLYKECLQLLAGFLSKLIQAKHETTPKEIILHKFCLNCKFCVYVLFELMLYPNMKVTRNHANELPDLSSANLQLLGKIAQEFGLYDEMLGIMITVSFLAKETLWDRLSMCNPSRFSNKRNMQDMKNAFIQRMLFWNAVTCDNDENHNFEPFPKLSEVAYQALFKHLLHTAQYLIYMSLKHERKIEEGSTRTLNSNVMKNVLFWMKRLWKMDYAKLQPLLIDLIQRKILCCTWEKTNSSVNEFCSTMSIFITELITNLVNEDCNLNGFSPIAKFLIGSIENLVTKNLIGGKEKRKALELLQMIFLGDVEQASIRNVNCMLEFIIGNVLHQDKHYESRVKAVEILEQVLDSNGRSTSSLRYSVDSIFSKLDLSLKLDPNQTVRFKILEVWNKLAEEKLKNDDSFVAKYFETILLKSCDKDKRIRVKCFELLQNYGICHVNKTLMTRESPTVGSVRTRCTNNLFRTSIQPYDSHSSLVSNMIKNVVILGILDEEKKVRDLSQQLFMDLVSGVGTPQKVLSELDLYYQGKACVNNETNQTTQSDTCHVWTFFETTLKSNIGFIYERTKSAPNCNDTLENSHNLALPNSE</sequence>
<evidence type="ECO:0000313" key="2">
    <source>
        <dbReference type="Proteomes" id="UP000816034"/>
    </source>
</evidence>
<dbReference type="AlphaFoldDB" id="A0AA88KRE0"/>
<keyword evidence="2" id="KW-1185">Reference proteome</keyword>
<organism evidence="1 2">
    <name type="scientific">Naegleria lovaniensis</name>
    <name type="common">Amoeba</name>
    <dbReference type="NCBI Taxonomy" id="51637"/>
    <lineage>
        <taxon>Eukaryota</taxon>
        <taxon>Discoba</taxon>
        <taxon>Heterolobosea</taxon>
        <taxon>Tetramitia</taxon>
        <taxon>Eutetramitia</taxon>
        <taxon>Vahlkampfiidae</taxon>
        <taxon>Naegleria</taxon>
    </lineage>
</organism>
<dbReference type="RefSeq" id="XP_044554498.1">
    <property type="nucleotide sequence ID" value="XM_044686973.1"/>
</dbReference>
<dbReference type="EMBL" id="PYSW02000004">
    <property type="protein sequence ID" value="KAG2392604.1"/>
    <property type="molecule type" value="Genomic_DNA"/>
</dbReference>
<name>A0AA88KRE0_NAELO</name>
<protein>
    <submittedName>
        <fullName evidence="1">Uncharacterized protein</fullName>
    </submittedName>
</protein>